<dbReference type="EnsemblProtists" id="EOD21803">
    <property type="protein sequence ID" value="EOD21803"/>
    <property type="gene ID" value="EMIHUDRAFT_240895"/>
</dbReference>
<dbReference type="HOGENOM" id="CLU_076848_0_0_1"/>
<evidence type="ECO:0000259" key="1">
    <source>
        <dbReference type="SMART" id="SM00020"/>
    </source>
</evidence>
<dbReference type="InterPro" id="IPR001254">
    <property type="entry name" value="Trypsin_dom"/>
</dbReference>
<dbReference type="RefSeq" id="XP_005774232.1">
    <property type="nucleotide sequence ID" value="XM_005774175.1"/>
</dbReference>
<dbReference type="PaxDb" id="2903-EOD21803"/>
<reference evidence="3" key="1">
    <citation type="journal article" date="2013" name="Nature">
        <title>Pan genome of the phytoplankton Emiliania underpins its global distribution.</title>
        <authorList>
            <person name="Read B.A."/>
            <person name="Kegel J."/>
            <person name="Klute M.J."/>
            <person name="Kuo A."/>
            <person name="Lefebvre S.C."/>
            <person name="Maumus F."/>
            <person name="Mayer C."/>
            <person name="Miller J."/>
            <person name="Monier A."/>
            <person name="Salamov A."/>
            <person name="Young J."/>
            <person name="Aguilar M."/>
            <person name="Claverie J.M."/>
            <person name="Frickenhaus S."/>
            <person name="Gonzalez K."/>
            <person name="Herman E.K."/>
            <person name="Lin Y.C."/>
            <person name="Napier J."/>
            <person name="Ogata H."/>
            <person name="Sarno A.F."/>
            <person name="Shmutz J."/>
            <person name="Schroeder D."/>
            <person name="de Vargas C."/>
            <person name="Verret F."/>
            <person name="von Dassow P."/>
            <person name="Valentin K."/>
            <person name="Van de Peer Y."/>
            <person name="Wheeler G."/>
            <person name="Dacks J.B."/>
            <person name="Delwiche C.F."/>
            <person name="Dyhrman S.T."/>
            <person name="Glockner G."/>
            <person name="John U."/>
            <person name="Richards T."/>
            <person name="Worden A.Z."/>
            <person name="Zhang X."/>
            <person name="Grigoriev I.V."/>
            <person name="Allen A.E."/>
            <person name="Bidle K."/>
            <person name="Borodovsky M."/>
            <person name="Bowler C."/>
            <person name="Brownlee C."/>
            <person name="Cock J.M."/>
            <person name="Elias M."/>
            <person name="Gladyshev V.N."/>
            <person name="Groth M."/>
            <person name="Guda C."/>
            <person name="Hadaegh A."/>
            <person name="Iglesias-Rodriguez M.D."/>
            <person name="Jenkins J."/>
            <person name="Jones B.M."/>
            <person name="Lawson T."/>
            <person name="Leese F."/>
            <person name="Lindquist E."/>
            <person name="Lobanov A."/>
            <person name="Lomsadze A."/>
            <person name="Malik S.B."/>
            <person name="Marsh M.E."/>
            <person name="Mackinder L."/>
            <person name="Mock T."/>
            <person name="Mueller-Roeber B."/>
            <person name="Pagarete A."/>
            <person name="Parker M."/>
            <person name="Probert I."/>
            <person name="Quesneville H."/>
            <person name="Raines C."/>
            <person name="Rensing S.A."/>
            <person name="Riano-Pachon D.M."/>
            <person name="Richier S."/>
            <person name="Rokitta S."/>
            <person name="Shiraiwa Y."/>
            <person name="Soanes D.M."/>
            <person name="van der Giezen M."/>
            <person name="Wahlund T.M."/>
            <person name="Williams B."/>
            <person name="Wilson W."/>
            <person name="Wolfe G."/>
            <person name="Wurch L.L."/>
        </authorList>
    </citation>
    <scope>NUCLEOTIDE SEQUENCE</scope>
</reference>
<dbReference type="AlphaFoldDB" id="A0A0D3JE68"/>
<name>A0A0D3JE68_EMIH1</name>
<evidence type="ECO:0000313" key="2">
    <source>
        <dbReference type="EnsemblProtists" id="EOD21803"/>
    </source>
</evidence>
<organism evidence="2 3">
    <name type="scientific">Emiliania huxleyi (strain CCMP1516)</name>
    <dbReference type="NCBI Taxonomy" id="280463"/>
    <lineage>
        <taxon>Eukaryota</taxon>
        <taxon>Haptista</taxon>
        <taxon>Haptophyta</taxon>
        <taxon>Prymnesiophyceae</taxon>
        <taxon>Isochrysidales</taxon>
        <taxon>Noelaerhabdaceae</taxon>
        <taxon>Emiliania</taxon>
    </lineage>
</organism>
<dbReference type="Pfam" id="PF13365">
    <property type="entry name" value="Trypsin_2"/>
    <property type="match status" value="1"/>
</dbReference>
<sequence length="276" mass="29694">MVIKAIYGGDSRKEHSAMPLEWRVIGNATAMVVDKQALVFDSDGVFRYERSLSSRLNGDCEGNPVRFNDQPTPGRCTATLIAPNMVATAGHCIAPHLCVRLDFIFGATSESMVLGSHFASSLRYSCASVEVSVSSGGQDWAVVRLDQSVPASIASPVRIAQTEVVVGMPIMGIGHPDGLPRKYTGEAQVQQVARPGTPAFRFATNLDAFVGSSGSGVFETERREMVGIIVSGQRDYDDKGCLIRYPQEQGATEDAVGDALRLRCDHALIVVATRRC</sequence>
<keyword evidence="3" id="KW-1185">Reference proteome</keyword>
<feature type="domain" description="Peptidase S1" evidence="1">
    <location>
        <begin position="55"/>
        <end position="243"/>
    </location>
</feature>
<dbReference type="Gene3D" id="2.40.10.10">
    <property type="entry name" value="Trypsin-like serine proteases"/>
    <property type="match status" value="2"/>
</dbReference>
<dbReference type="GO" id="GO:0004252">
    <property type="term" value="F:serine-type endopeptidase activity"/>
    <property type="evidence" value="ECO:0007669"/>
    <property type="project" value="InterPro"/>
</dbReference>
<proteinExistence type="predicted"/>
<dbReference type="GO" id="GO:0006508">
    <property type="term" value="P:proteolysis"/>
    <property type="evidence" value="ECO:0007669"/>
    <property type="project" value="InterPro"/>
</dbReference>
<dbReference type="SMART" id="SM00020">
    <property type="entry name" value="Tryp_SPc"/>
    <property type="match status" value="1"/>
</dbReference>
<accession>A0A0D3JE68</accession>
<evidence type="ECO:0000313" key="3">
    <source>
        <dbReference type="Proteomes" id="UP000013827"/>
    </source>
</evidence>
<dbReference type="KEGG" id="ehx:EMIHUDRAFT_240895"/>
<reference evidence="2" key="2">
    <citation type="submission" date="2024-10" db="UniProtKB">
        <authorList>
            <consortium name="EnsemblProtists"/>
        </authorList>
    </citation>
    <scope>IDENTIFICATION</scope>
</reference>
<dbReference type="Proteomes" id="UP000013827">
    <property type="component" value="Unassembled WGS sequence"/>
</dbReference>
<protein>
    <recommendedName>
        <fullName evidence="1">Peptidase S1 domain-containing protein</fullName>
    </recommendedName>
</protein>
<dbReference type="SUPFAM" id="SSF50494">
    <property type="entry name" value="Trypsin-like serine proteases"/>
    <property type="match status" value="1"/>
</dbReference>
<dbReference type="InterPro" id="IPR009003">
    <property type="entry name" value="Peptidase_S1_PA"/>
</dbReference>
<dbReference type="InterPro" id="IPR043504">
    <property type="entry name" value="Peptidase_S1_PA_chymotrypsin"/>
</dbReference>
<dbReference type="GeneID" id="17267345"/>